<accession>A0AAD4TZC0</accession>
<evidence type="ECO:0000313" key="2">
    <source>
        <dbReference type="EMBL" id="KAI4534855.1"/>
    </source>
</evidence>
<proteinExistence type="predicted"/>
<evidence type="ECO:0000313" key="3">
    <source>
        <dbReference type="Proteomes" id="UP001214576"/>
    </source>
</evidence>
<dbReference type="Proteomes" id="UP001214576">
    <property type="component" value="Unassembled WGS sequence"/>
</dbReference>
<gene>
    <name evidence="2" type="ORF">MG293_015715</name>
</gene>
<sequence>MPLTPPASLFPQTGGSRIPPGGGSGLRERWTGGTALTGQVGRTTAPGGPREPDYDSRRLRRERELLTERPGSVARKSAVAPRTRDYNFRRPFDESRKCALNRSSPSHSSTPPAARKLLGNVVRRLSR</sequence>
<organism evidence="2 3">
    <name type="scientific">Ovis ammon polii</name>
    <dbReference type="NCBI Taxonomy" id="230172"/>
    <lineage>
        <taxon>Eukaryota</taxon>
        <taxon>Metazoa</taxon>
        <taxon>Chordata</taxon>
        <taxon>Craniata</taxon>
        <taxon>Vertebrata</taxon>
        <taxon>Euteleostomi</taxon>
        <taxon>Mammalia</taxon>
        <taxon>Eutheria</taxon>
        <taxon>Laurasiatheria</taxon>
        <taxon>Artiodactyla</taxon>
        <taxon>Ruminantia</taxon>
        <taxon>Pecora</taxon>
        <taxon>Bovidae</taxon>
        <taxon>Caprinae</taxon>
        <taxon>Ovis</taxon>
    </lineage>
</organism>
<feature type="compositionally biased region" description="Low complexity" evidence="1">
    <location>
        <begin position="103"/>
        <end position="112"/>
    </location>
</feature>
<feature type="region of interest" description="Disordered" evidence="1">
    <location>
        <begin position="1"/>
        <end position="119"/>
    </location>
</feature>
<feature type="compositionally biased region" description="Basic and acidic residues" evidence="1">
    <location>
        <begin position="82"/>
        <end position="97"/>
    </location>
</feature>
<dbReference type="EMBL" id="JAKZEL010000019">
    <property type="protein sequence ID" value="KAI4534855.1"/>
    <property type="molecule type" value="Genomic_DNA"/>
</dbReference>
<protein>
    <submittedName>
        <fullName evidence="2">Uncharacterized protein</fullName>
    </submittedName>
</protein>
<reference evidence="2" key="1">
    <citation type="submission" date="2022-03" db="EMBL/GenBank/DDBJ databases">
        <title>Genomic analyses of argali, domestic sheep and their hybrids provide insights into chromosomal evolution, heterosis and genetic basis of agronomic traits.</title>
        <authorList>
            <person name="Li M."/>
        </authorList>
    </citation>
    <scope>NUCLEOTIDE SEQUENCE</scope>
    <source>
        <strain evidence="2">CAU-MHL-2022a</strain>
        <tissue evidence="2">Skin</tissue>
    </source>
</reference>
<comment type="caution">
    <text evidence="2">The sequence shown here is derived from an EMBL/GenBank/DDBJ whole genome shotgun (WGS) entry which is preliminary data.</text>
</comment>
<keyword evidence="3" id="KW-1185">Reference proteome</keyword>
<feature type="compositionally biased region" description="Basic and acidic residues" evidence="1">
    <location>
        <begin position="50"/>
        <end position="67"/>
    </location>
</feature>
<evidence type="ECO:0000256" key="1">
    <source>
        <dbReference type="SAM" id="MobiDB-lite"/>
    </source>
</evidence>
<dbReference type="AlphaFoldDB" id="A0AAD4TZC0"/>
<name>A0AAD4TZC0_OVIAM</name>